<accession>A0A8X6IIW0</accession>
<dbReference type="AlphaFoldDB" id="A0A8X6IIW0"/>
<reference evidence="1" key="1">
    <citation type="submission" date="2020-07" db="EMBL/GenBank/DDBJ databases">
        <title>Multicomponent nature underlies the extraordinary mechanical properties of spider dragline silk.</title>
        <authorList>
            <person name="Kono N."/>
            <person name="Nakamura H."/>
            <person name="Mori M."/>
            <person name="Yoshida Y."/>
            <person name="Ohtoshi R."/>
            <person name="Malay A.D."/>
            <person name="Moran D.A.P."/>
            <person name="Tomita M."/>
            <person name="Numata K."/>
            <person name="Arakawa K."/>
        </authorList>
    </citation>
    <scope>NUCLEOTIDE SEQUENCE</scope>
</reference>
<gene>
    <name evidence="1" type="ORF">TNCT_63101</name>
</gene>
<organism evidence="1 2">
    <name type="scientific">Trichonephila clavata</name>
    <name type="common">Joro spider</name>
    <name type="synonym">Nephila clavata</name>
    <dbReference type="NCBI Taxonomy" id="2740835"/>
    <lineage>
        <taxon>Eukaryota</taxon>
        <taxon>Metazoa</taxon>
        <taxon>Ecdysozoa</taxon>
        <taxon>Arthropoda</taxon>
        <taxon>Chelicerata</taxon>
        <taxon>Arachnida</taxon>
        <taxon>Araneae</taxon>
        <taxon>Araneomorphae</taxon>
        <taxon>Entelegynae</taxon>
        <taxon>Araneoidea</taxon>
        <taxon>Nephilidae</taxon>
        <taxon>Trichonephila</taxon>
    </lineage>
</organism>
<proteinExistence type="predicted"/>
<evidence type="ECO:0000313" key="1">
    <source>
        <dbReference type="EMBL" id="GFR23044.1"/>
    </source>
</evidence>
<dbReference type="Proteomes" id="UP000887116">
    <property type="component" value="Unassembled WGS sequence"/>
</dbReference>
<comment type="caution">
    <text evidence="1">The sequence shown here is derived from an EMBL/GenBank/DDBJ whole genome shotgun (WGS) entry which is preliminary data.</text>
</comment>
<name>A0A8X6IIW0_TRICU</name>
<protein>
    <submittedName>
        <fullName evidence="1">Uncharacterized protein</fullName>
    </submittedName>
</protein>
<dbReference type="EMBL" id="BMAO01018392">
    <property type="protein sequence ID" value="GFR23044.1"/>
    <property type="molecule type" value="Genomic_DNA"/>
</dbReference>
<sequence length="85" mass="9710">MVKLSLKSFYVGNCVNSGPSEEELKLYIKVGTSIMAKDVQTKLQRKKESRSKIAQSQTIEPVKLIPQTVETWSGRYIKRPERPDL</sequence>
<evidence type="ECO:0000313" key="2">
    <source>
        <dbReference type="Proteomes" id="UP000887116"/>
    </source>
</evidence>
<keyword evidence="2" id="KW-1185">Reference proteome</keyword>